<evidence type="ECO:0000256" key="1">
    <source>
        <dbReference type="ARBA" id="ARBA00004434"/>
    </source>
</evidence>
<dbReference type="FunFam" id="4.10.91.10:FF:000001">
    <property type="entry name" value="Cytochrome c oxidase subunit 7A1, mitochondrial"/>
    <property type="match status" value="1"/>
</dbReference>
<dbReference type="RefSeq" id="XP_020833646.1">
    <property type="nucleotide sequence ID" value="XM_020977987.1"/>
</dbReference>
<dbReference type="FunCoup" id="A0A6P5JQW3">
    <property type="interactions" value="222"/>
</dbReference>
<dbReference type="SUPFAM" id="SSF81419">
    <property type="entry name" value="Mitochondrial cytochrome c oxidase subunit VIIa"/>
    <property type="match status" value="1"/>
</dbReference>
<evidence type="ECO:0000256" key="2">
    <source>
        <dbReference type="ARBA" id="ARBA00004673"/>
    </source>
</evidence>
<keyword evidence="4 14" id="KW-0812">Transmembrane</keyword>
<evidence type="ECO:0000256" key="4">
    <source>
        <dbReference type="ARBA" id="ARBA00022692"/>
    </source>
</evidence>
<dbReference type="GO" id="GO:0045277">
    <property type="term" value="C:respiratory chain complex IV"/>
    <property type="evidence" value="ECO:0007669"/>
    <property type="project" value="InterPro"/>
</dbReference>
<dbReference type="GO" id="GO:0002082">
    <property type="term" value="P:regulation of oxidative phosphorylation"/>
    <property type="evidence" value="ECO:0007669"/>
    <property type="project" value="TreeGrafter"/>
</dbReference>
<evidence type="ECO:0000313" key="16">
    <source>
        <dbReference type="RefSeq" id="XP_020833646.1"/>
    </source>
</evidence>
<evidence type="ECO:0000256" key="3">
    <source>
        <dbReference type="ARBA" id="ARBA00009331"/>
    </source>
</evidence>
<proteinExistence type="inferred from homology"/>
<dbReference type="InParanoid" id="A0A6P5JQW3"/>
<dbReference type="Proteomes" id="UP000515140">
    <property type="component" value="Unplaced"/>
</dbReference>
<protein>
    <recommendedName>
        <fullName evidence="11">Cytochrome c oxidase subunit 7A1, mitochondrial</fullName>
    </recommendedName>
    <alternativeName>
        <fullName evidence="12">Cytochrome c oxidase subunit VIIa-heart</fullName>
    </alternativeName>
</protein>
<evidence type="ECO:0000256" key="9">
    <source>
        <dbReference type="ARBA" id="ARBA00023128"/>
    </source>
</evidence>
<keyword evidence="15" id="KW-1185">Reference proteome</keyword>
<evidence type="ECO:0000256" key="13">
    <source>
        <dbReference type="ARBA" id="ARBA00049614"/>
    </source>
</evidence>
<keyword evidence="10 14" id="KW-0472">Membrane</keyword>
<keyword evidence="7 14" id="KW-1133">Transmembrane helix</keyword>
<dbReference type="Gene3D" id="4.10.91.10">
    <property type="entry name" value="Cytochrome c oxidase, subunit VIIa"/>
    <property type="match status" value="1"/>
</dbReference>
<evidence type="ECO:0000256" key="10">
    <source>
        <dbReference type="ARBA" id="ARBA00023136"/>
    </source>
</evidence>
<dbReference type="InterPro" id="IPR039297">
    <property type="entry name" value="COX7a"/>
</dbReference>
<evidence type="ECO:0000256" key="11">
    <source>
        <dbReference type="ARBA" id="ARBA00040382"/>
    </source>
</evidence>
<dbReference type="AlphaFoldDB" id="A0A6P5JQW3"/>
<comment type="pathway">
    <text evidence="2">Energy metabolism; oxidative phosphorylation.</text>
</comment>
<keyword evidence="6" id="KW-0809">Transit peptide</keyword>
<dbReference type="PANTHER" id="PTHR10510:SF5">
    <property type="entry name" value="CYTOCHROME C OXIDASE SUBUNIT 7A1, MITOCHONDRIAL"/>
    <property type="match status" value="1"/>
</dbReference>
<evidence type="ECO:0000256" key="7">
    <source>
        <dbReference type="ARBA" id="ARBA00022989"/>
    </source>
</evidence>
<organism evidence="15 16">
    <name type="scientific">Phascolarctos cinereus</name>
    <name type="common">Koala</name>
    <dbReference type="NCBI Taxonomy" id="38626"/>
    <lineage>
        <taxon>Eukaryota</taxon>
        <taxon>Metazoa</taxon>
        <taxon>Chordata</taxon>
        <taxon>Craniata</taxon>
        <taxon>Vertebrata</taxon>
        <taxon>Euteleostomi</taxon>
        <taxon>Mammalia</taxon>
        <taxon>Metatheria</taxon>
        <taxon>Diprotodontia</taxon>
        <taxon>Phascolarctidae</taxon>
        <taxon>Phascolarctos</taxon>
    </lineage>
</organism>
<dbReference type="OMA" id="VYCLGWA"/>
<feature type="transmembrane region" description="Helical" evidence="14">
    <location>
        <begin position="53"/>
        <end position="75"/>
    </location>
</feature>
<dbReference type="GO" id="GO:0097250">
    <property type="term" value="P:mitochondrial respirasome assembly"/>
    <property type="evidence" value="ECO:0007669"/>
    <property type="project" value="TreeGrafter"/>
</dbReference>
<evidence type="ECO:0000313" key="15">
    <source>
        <dbReference type="Proteomes" id="UP000515140"/>
    </source>
</evidence>
<dbReference type="InterPro" id="IPR003177">
    <property type="entry name" value="Cytc_oxidase_su7a_met"/>
</dbReference>
<dbReference type="PANTHER" id="PTHR10510">
    <property type="entry name" value="CYTOCHROME C OXIDASE POLYPEPTIDE 7A"/>
    <property type="match status" value="1"/>
</dbReference>
<evidence type="ECO:0000256" key="14">
    <source>
        <dbReference type="SAM" id="Phobius"/>
    </source>
</evidence>
<dbReference type="InterPro" id="IPR036539">
    <property type="entry name" value="Cyt_c_oxidase_su7a_sf"/>
</dbReference>
<dbReference type="GO" id="GO:0005743">
    <property type="term" value="C:mitochondrial inner membrane"/>
    <property type="evidence" value="ECO:0007669"/>
    <property type="project" value="UniProtKB-SubCell"/>
</dbReference>
<evidence type="ECO:0000256" key="6">
    <source>
        <dbReference type="ARBA" id="ARBA00022946"/>
    </source>
</evidence>
<name>A0A6P5JQW3_PHACI</name>
<dbReference type="GeneID" id="110202034"/>
<comment type="function">
    <text evidence="13">Component of the mitochondrial respiratory complex IV (CIV, also named cytochrome c oxidase complex), the last enzyme in the mitochondrial electron transport chain which drives oxidative phosphorylation. The CIV complex is the component of the respiratory chain that catalyzes the reduction of oxygen to water. Acts as an assembly factor that specifically drives the homodimerization of CIV complexes, mediating the formation of mitochondrial respiratory supercomplexes (respirasomes) containing two CIV: supercomplxes with two molecules of CIV show improved activity. Despite being highly expressed in brown adipose tissue, not required for thermogenesis.</text>
</comment>
<reference evidence="16" key="1">
    <citation type="submission" date="2025-08" db="UniProtKB">
        <authorList>
            <consortium name="RefSeq"/>
        </authorList>
    </citation>
    <scope>IDENTIFICATION</scope>
    <source>
        <tissue evidence="16">Spleen</tissue>
    </source>
</reference>
<keyword evidence="8" id="KW-0560">Oxidoreductase</keyword>
<evidence type="ECO:0000256" key="5">
    <source>
        <dbReference type="ARBA" id="ARBA00022792"/>
    </source>
</evidence>
<accession>A0A6P5JQW3</accession>
<sequence>MRGLLVSHSRTLIRPFSSSARNHIVNKVPEKQKLFQENNDLPVHLKGGAKDHLLYRITMAICLGGASYSLFYLGWASFPHKK</sequence>
<keyword evidence="5" id="KW-0999">Mitochondrion inner membrane</keyword>
<keyword evidence="9" id="KW-0496">Mitochondrion</keyword>
<comment type="subcellular location">
    <subcellularLocation>
        <location evidence="1">Mitochondrion inner membrane</location>
        <topology evidence="1">Single-pass membrane protein</topology>
    </subcellularLocation>
</comment>
<evidence type="ECO:0000256" key="12">
    <source>
        <dbReference type="ARBA" id="ARBA00041986"/>
    </source>
</evidence>
<dbReference type="Pfam" id="PF02238">
    <property type="entry name" value="COX7a"/>
    <property type="match status" value="1"/>
</dbReference>
<dbReference type="KEGG" id="pcw:110202034"/>
<dbReference type="CDD" id="cd00928">
    <property type="entry name" value="Cyt_c_Oxidase_VIIa"/>
    <property type="match status" value="1"/>
</dbReference>
<gene>
    <name evidence="16" type="primary">LOC110202034</name>
</gene>
<comment type="similarity">
    <text evidence="3">Belongs to the cytochrome c oxidase VIIa family.</text>
</comment>
<evidence type="ECO:0000256" key="8">
    <source>
        <dbReference type="ARBA" id="ARBA00023002"/>
    </source>
</evidence>
<dbReference type="GO" id="GO:0006123">
    <property type="term" value="P:mitochondrial electron transport, cytochrome c to oxygen"/>
    <property type="evidence" value="ECO:0007669"/>
    <property type="project" value="InterPro"/>
</dbReference>
<dbReference type="GO" id="GO:0016491">
    <property type="term" value="F:oxidoreductase activity"/>
    <property type="evidence" value="ECO:0007669"/>
    <property type="project" value="UniProtKB-KW"/>
</dbReference>